<evidence type="ECO:0000313" key="2">
    <source>
        <dbReference type="EMBL" id="CAA9560373.1"/>
    </source>
</evidence>
<accession>A0A6J4UYF8</accession>
<dbReference type="InterPro" id="IPR011944">
    <property type="entry name" value="Steroid_delta5-4_isomerase"/>
</dbReference>
<name>A0A6J4UYF8_9DEIN</name>
<dbReference type="NCBIfam" id="TIGR02246">
    <property type="entry name" value="SgcJ/EcaC family oxidoreductase"/>
    <property type="match status" value="1"/>
</dbReference>
<dbReference type="Pfam" id="PF14534">
    <property type="entry name" value="DUF4440"/>
    <property type="match status" value="1"/>
</dbReference>
<evidence type="ECO:0000259" key="1">
    <source>
        <dbReference type="Pfam" id="PF14534"/>
    </source>
</evidence>
<protein>
    <recommendedName>
        <fullName evidence="1">DUF4440 domain-containing protein</fullName>
    </recommendedName>
</protein>
<dbReference type="InterPro" id="IPR027843">
    <property type="entry name" value="DUF4440"/>
</dbReference>
<sequence>MTPDEQSIRNLVLEWRRATVAGDVEAVLGLMAEDVVFLVAGQPPIEGRNAFEKGLRSLLSTHSVESTSTVQEVQVSGGLATCWVLLTVHVAPLSGGTPVVRSGSALSILRKQANGAWLVVRDANLLAVAS</sequence>
<dbReference type="EMBL" id="CADCWP010000038">
    <property type="protein sequence ID" value="CAA9560373.1"/>
    <property type="molecule type" value="Genomic_DNA"/>
</dbReference>
<gene>
    <name evidence="2" type="ORF">AVDCRST_MAG86-565</name>
</gene>
<dbReference type="SUPFAM" id="SSF54427">
    <property type="entry name" value="NTF2-like"/>
    <property type="match status" value="1"/>
</dbReference>
<dbReference type="Gene3D" id="3.10.450.50">
    <property type="match status" value="1"/>
</dbReference>
<feature type="domain" description="DUF4440" evidence="1">
    <location>
        <begin position="8"/>
        <end position="118"/>
    </location>
</feature>
<proteinExistence type="predicted"/>
<dbReference type="AlphaFoldDB" id="A0A6J4UYF8"/>
<reference evidence="2" key="1">
    <citation type="submission" date="2020-02" db="EMBL/GenBank/DDBJ databases">
        <authorList>
            <person name="Meier V. D."/>
        </authorList>
    </citation>
    <scope>NUCLEOTIDE SEQUENCE</scope>
    <source>
        <strain evidence="2">AVDCRST_MAG86</strain>
    </source>
</reference>
<dbReference type="InterPro" id="IPR032710">
    <property type="entry name" value="NTF2-like_dom_sf"/>
</dbReference>
<organism evidence="2">
    <name type="scientific">uncultured Truepera sp</name>
    <dbReference type="NCBI Taxonomy" id="543023"/>
    <lineage>
        <taxon>Bacteria</taxon>
        <taxon>Thermotogati</taxon>
        <taxon>Deinococcota</taxon>
        <taxon>Deinococci</taxon>
        <taxon>Trueperales</taxon>
        <taxon>Trueperaceae</taxon>
        <taxon>Truepera</taxon>
        <taxon>environmental samples</taxon>
    </lineage>
</organism>